<proteinExistence type="predicted"/>
<sequence length="71" mass="7526">MLSTLASLAAESEHHVELPIPPSAYGLIALLFFAIMLGALFAFRQAATKVATADNTVVHEDHGHHGAGDHH</sequence>
<keyword evidence="1" id="KW-0472">Membrane</keyword>
<evidence type="ECO:0000256" key="1">
    <source>
        <dbReference type="SAM" id="Phobius"/>
    </source>
</evidence>
<keyword evidence="1" id="KW-0812">Transmembrane</keyword>
<reference evidence="2 3" key="1">
    <citation type="submission" date="2022-09" db="EMBL/GenBank/DDBJ databases">
        <title>Complete genome sequence of Janibacter terrae strain COS04-44, PCL-degrading bacteria isolated from oil spilled coast.</title>
        <authorList>
            <person name="Park H."/>
            <person name="Kim J.Y."/>
            <person name="An S.H."/>
            <person name="Lee C.M."/>
            <person name="Weon H.-Y."/>
        </authorList>
    </citation>
    <scope>NUCLEOTIDE SEQUENCE [LARGE SCALE GENOMIC DNA]</scope>
    <source>
        <strain evidence="2 3">COS04-44</strain>
    </source>
</reference>
<dbReference type="Proteomes" id="UP001381003">
    <property type="component" value="Chromosome"/>
</dbReference>
<name>A0ABZ2FDV6_9MICO</name>
<evidence type="ECO:0000313" key="2">
    <source>
        <dbReference type="EMBL" id="WWF05381.1"/>
    </source>
</evidence>
<keyword evidence="1" id="KW-1133">Transmembrane helix</keyword>
<evidence type="ECO:0008006" key="4">
    <source>
        <dbReference type="Google" id="ProtNLM"/>
    </source>
</evidence>
<dbReference type="RefSeq" id="WP_068325064.1">
    <property type="nucleotide sequence ID" value="NZ_CP104874.1"/>
</dbReference>
<dbReference type="EMBL" id="CP104874">
    <property type="protein sequence ID" value="WWF05381.1"/>
    <property type="molecule type" value="Genomic_DNA"/>
</dbReference>
<feature type="transmembrane region" description="Helical" evidence="1">
    <location>
        <begin position="24"/>
        <end position="43"/>
    </location>
</feature>
<keyword evidence="3" id="KW-1185">Reference proteome</keyword>
<accession>A0ABZ2FDV6</accession>
<gene>
    <name evidence="2" type="ORF">N5P18_00470</name>
</gene>
<organism evidence="2 3">
    <name type="scientific">Janibacter terrae</name>
    <dbReference type="NCBI Taxonomy" id="103817"/>
    <lineage>
        <taxon>Bacteria</taxon>
        <taxon>Bacillati</taxon>
        <taxon>Actinomycetota</taxon>
        <taxon>Actinomycetes</taxon>
        <taxon>Micrococcales</taxon>
        <taxon>Intrasporangiaceae</taxon>
        <taxon>Janibacter</taxon>
    </lineage>
</organism>
<protein>
    <recommendedName>
        <fullName evidence="4">4-hydroxybenzoate polyprenyltransferase</fullName>
    </recommendedName>
</protein>
<evidence type="ECO:0000313" key="3">
    <source>
        <dbReference type="Proteomes" id="UP001381003"/>
    </source>
</evidence>